<dbReference type="AlphaFoldDB" id="A0A067Q4V8"/>
<feature type="transmembrane region" description="Helical" evidence="1">
    <location>
        <begin position="270"/>
        <end position="303"/>
    </location>
</feature>
<sequence>MCGERYFRFNFAALWVSAILCGISVPLFLGSAYVCTKIRPNKLIFIAVILLFGSGTIQAILLFIEILVAHDAICGSDCTGVVCISCYQATQQVLRQTIVSDRISAVGSLFGAFAQLASDGIMIYRVYILWQKRIWAIVIPSLSLIGATVAGLWYSDVAIQLAMLLGEGPLNAANWQKFVALNVLNAKLDGIINALTTATTVLTTLLIVSRIWWMTRDIGNALGSRTTQKYHRTMRMIVESGLVYSISLTVAAVFQFYPPLELTSAPIVDIAAGLSVNCILLLSIAHITIEFLMQVIAPMLIVIRVGLGERREQTDIHLTVPQARPPVPPAHYFTPQPEQRLSLMEVTTAAEIGQDTAIGWTIQEVPLEESVREVAAPS</sequence>
<feature type="transmembrane region" description="Helical" evidence="1">
    <location>
        <begin position="12"/>
        <end position="36"/>
    </location>
</feature>
<keyword evidence="1" id="KW-0472">Membrane</keyword>
<dbReference type="HOGENOM" id="CLU_044614_2_1_1"/>
<dbReference type="EMBL" id="KL197717">
    <property type="protein sequence ID" value="KDQ58517.1"/>
    <property type="molecule type" value="Genomic_DNA"/>
</dbReference>
<feature type="transmembrane region" description="Helical" evidence="1">
    <location>
        <begin position="234"/>
        <end position="258"/>
    </location>
</feature>
<organism evidence="2 3">
    <name type="scientific">Jaapia argillacea MUCL 33604</name>
    <dbReference type="NCBI Taxonomy" id="933084"/>
    <lineage>
        <taxon>Eukaryota</taxon>
        <taxon>Fungi</taxon>
        <taxon>Dikarya</taxon>
        <taxon>Basidiomycota</taxon>
        <taxon>Agaricomycotina</taxon>
        <taxon>Agaricomycetes</taxon>
        <taxon>Agaricomycetidae</taxon>
        <taxon>Jaapiales</taxon>
        <taxon>Jaapiaceae</taxon>
        <taxon>Jaapia</taxon>
    </lineage>
</organism>
<keyword evidence="1" id="KW-1133">Transmembrane helix</keyword>
<keyword evidence="3" id="KW-1185">Reference proteome</keyword>
<dbReference type="Proteomes" id="UP000027265">
    <property type="component" value="Unassembled WGS sequence"/>
</dbReference>
<evidence type="ECO:0000256" key="1">
    <source>
        <dbReference type="SAM" id="Phobius"/>
    </source>
</evidence>
<feature type="transmembrane region" description="Helical" evidence="1">
    <location>
        <begin position="191"/>
        <end position="213"/>
    </location>
</feature>
<proteinExistence type="predicted"/>
<feature type="transmembrane region" description="Helical" evidence="1">
    <location>
        <begin position="134"/>
        <end position="154"/>
    </location>
</feature>
<dbReference type="InParanoid" id="A0A067Q4V8"/>
<evidence type="ECO:0008006" key="4">
    <source>
        <dbReference type="Google" id="ProtNLM"/>
    </source>
</evidence>
<protein>
    <recommendedName>
        <fullName evidence="4">G-protein coupled receptors family 1 profile domain-containing protein</fullName>
    </recommendedName>
</protein>
<gene>
    <name evidence="2" type="ORF">JAAARDRAFT_670641</name>
</gene>
<name>A0A067Q4V8_9AGAM</name>
<dbReference type="OrthoDB" id="3357408at2759"/>
<accession>A0A067Q4V8</accession>
<evidence type="ECO:0000313" key="2">
    <source>
        <dbReference type="EMBL" id="KDQ58517.1"/>
    </source>
</evidence>
<feature type="transmembrane region" description="Helical" evidence="1">
    <location>
        <begin position="43"/>
        <end position="64"/>
    </location>
</feature>
<keyword evidence="1" id="KW-0812">Transmembrane</keyword>
<evidence type="ECO:0000313" key="3">
    <source>
        <dbReference type="Proteomes" id="UP000027265"/>
    </source>
</evidence>
<reference evidence="3" key="1">
    <citation type="journal article" date="2014" name="Proc. Natl. Acad. Sci. U.S.A.">
        <title>Extensive sampling of basidiomycete genomes demonstrates inadequacy of the white-rot/brown-rot paradigm for wood decay fungi.</title>
        <authorList>
            <person name="Riley R."/>
            <person name="Salamov A.A."/>
            <person name="Brown D.W."/>
            <person name="Nagy L.G."/>
            <person name="Floudas D."/>
            <person name="Held B.W."/>
            <person name="Levasseur A."/>
            <person name="Lombard V."/>
            <person name="Morin E."/>
            <person name="Otillar R."/>
            <person name="Lindquist E.A."/>
            <person name="Sun H."/>
            <person name="LaButti K.M."/>
            <person name="Schmutz J."/>
            <person name="Jabbour D."/>
            <person name="Luo H."/>
            <person name="Baker S.E."/>
            <person name="Pisabarro A.G."/>
            <person name="Walton J.D."/>
            <person name="Blanchette R.A."/>
            <person name="Henrissat B."/>
            <person name="Martin F."/>
            <person name="Cullen D."/>
            <person name="Hibbett D.S."/>
            <person name="Grigoriev I.V."/>
        </authorList>
    </citation>
    <scope>NUCLEOTIDE SEQUENCE [LARGE SCALE GENOMIC DNA]</scope>
    <source>
        <strain evidence="3">MUCL 33604</strain>
    </source>
</reference>